<dbReference type="AlphaFoldDB" id="A0A4Y7SC14"/>
<keyword evidence="3" id="KW-1185">Reference proteome</keyword>
<sequence>MLQWRVTGTHILYASQYRIIPLPRALAFPDLNSEVESGAGGAREERTGSGRDFGQASRFSIPWIGTSRDTESAEENGKSEGVCVWEEWMGRVRRASTSPRRSNVVILEKRMDGGSMYYRWTTILTELIDVNEGATAVRRFCLTRRRPSLSTHPFFTLPSRANTPSSPGSSKNVSWVRPISSFVPATS</sequence>
<evidence type="ECO:0000313" key="2">
    <source>
        <dbReference type="EMBL" id="TEB19028.1"/>
    </source>
</evidence>
<reference evidence="2 3" key="1">
    <citation type="journal article" date="2019" name="Nat. Ecol. Evol.">
        <title>Megaphylogeny resolves global patterns of mushroom evolution.</title>
        <authorList>
            <person name="Varga T."/>
            <person name="Krizsan K."/>
            <person name="Foldi C."/>
            <person name="Dima B."/>
            <person name="Sanchez-Garcia M."/>
            <person name="Sanchez-Ramirez S."/>
            <person name="Szollosi G.J."/>
            <person name="Szarkandi J.G."/>
            <person name="Papp V."/>
            <person name="Albert L."/>
            <person name="Andreopoulos W."/>
            <person name="Angelini C."/>
            <person name="Antonin V."/>
            <person name="Barry K.W."/>
            <person name="Bougher N.L."/>
            <person name="Buchanan P."/>
            <person name="Buyck B."/>
            <person name="Bense V."/>
            <person name="Catcheside P."/>
            <person name="Chovatia M."/>
            <person name="Cooper J."/>
            <person name="Damon W."/>
            <person name="Desjardin D."/>
            <person name="Finy P."/>
            <person name="Geml J."/>
            <person name="Haridas S."/>
            <person name="Hughes K."/>
            <person name="Justo A."/>
            <person name="Karasinski D."/>
            <person name="Kautmanova I."/>
            <person name="Kiss B."/>
            <person name="Kocsube S."/>
            <person name="Kotiranta H."/>
            <person name="LaButti K.M."/>
            <person name="Lechner B.E."/>
            <person name="Liimatainen K."/>
            <person name="Lipzen A."/>
            <person name="Lukacs Z."/>
            <person name="Mihaltcheva S."/>
            <person name="Morgado L.N."/>
            <person name="Niskanen T."/>
            <person name="Noordeloos M.E."/>
            <person name="Ohm R.A."/>
            <person name="Ortiz-Santana B."/>
            <person name="Ovrebo C."/>
            <person name="Racz N."/>
            <person name="Riley R."/>
            <person name="Savchenko A."/>
            <person name="Shiryaev A."/>
            <person name="Soop K."/>
            <person name="Spirin V."/>
            <person name="Szebenyi C."/>
            <person name="Tomsovsky M."/>
            <person name="Tulloss R.E."/>
            <person name="Uehling J."/>
            <person name="Grigoriev I.V."/>
            <person name="Vagvolgyi C."/>
            <person name="Papp T."/>
            <person name="Martin F.M."/>
            <person name="Miettinen O."/>
            <person name="Hibbett D.S."/>
            <person name="Nagy L.G."/>
        </authorList>
    </citation>
    <scope>NUCLEOTIDE SEQUENCE [LARGE SCALE GENOMIC DNA]</scope>
    <source>
        <strain evidence="2 3">FP101781</strain>
    </source>
</reference>
<name>A0A4Y7SC14_COPMI</name>
<accession>A0A4Y7SC14</accession>
<protein>
    <submittedName>
        <fullName evidence="2">Uncharacterized protein</fullName>
    </submittedName>
</protein>
<feature type="region of interest" description="Disordered" evidence="1">
    <location>
        <begin position="36"/>
        <end position="56"/>
    </location>
</feature>
<proteinExistence type="predicted"/>
<organism evidence="2 3">
    <name type="scientific">Coprinellus micaceus</name>
    <name type="common">Glistening ink-cap mushroom</name>
    <name type="synonym">Coprinus micaceus</name>
    <dbReference type="NCBI Taxonomy" id="71717"/>
    <lineage>
        <taxon>Eukaryota</taxon>
        <taxon>Fungi</taxon>
        <taxon>Dikarya</taxon>
        <taxon>Basidiomycota</taxon>
        <taxon>Agaricomycotina</taxon>
        <taxon>Agaricomycetes</taxon>
        <taxon>Agaricomycetidae</taxon>
        <taxon>Agaricales</taxon>
        <taxon>Agaricineae</taxon>
        <taxon>Psathyrellaceae</taxon>
        <taxon>Coprinellus</taxon>
    </lineage>
</organism>
<evidence type="ECO:0000256" key="1">
    <source>
        <dbReference type="SAM" id="MobiDB-lite"/>
    </source>
</evidence>
<dbReference type="Proteomes" id="UP000298030">
    <property type="component" value="Unassembled WGS sequence"/>
</dbReference>
<comment type="caution">
    <text evidence="2">The sequence shown here is derived from an EMBL/GenBank/DDBJ whole genome shotgun (WGS) entry which is preliminary data.</text>
</comment>
<dbReference type="EMBL" id="QPFP01000210">
    <property type="protein sequence ID" value="TEB19028.1"/>
    <property type="molecule type" value="Genomic_DNA"/>
</dbReference>
<gene>
    <name evidence="2" type="ORF">FA13DRAFT_506196</name>
</gene>
<evidence type="ECO:0000313" key="3">
    <source>
        <dbReference type="Proteomes" id="UP000298030"/>
    </source>
</evidence>